<accession>A0A382TFC0</accession>
<dbReference type="SMART" id="SM01001">
    <property type="entry name" value="AIRC"/>
    <property type="match status" value="1"/>
</dbReference>
<reference evidence="3" key="1">
    <citation type="submission" date="2018-05" db="EMBL/GenBank/DDBJ databases">
        <authorList>
            <person name="Lanie J.A."/>
            <person name="Ng W.-L."/>
            <person name="Kazmierczak K.M."/>
            <person name="Andrzejewski T.M."/>
            <person name="Davidsen T.M."/>
            <person name="Wayne K.J."/>
            <person name="Tettelin H."/>
            <person name="Glass J.I."/>
            <person name="Rusch D."/>
            <person name="Podicherti R."/>
            <person name="Tsui H.-C.T."/>
            <person name="Winkler M.E."/>
        </authorList>
    </citation>
    <scope>NUCLEOTIDE SEQUENCE</scope>
</reference>
<dbReference type="PANTHER" id="PTHR43064">
    <property type="entry name" value="PHOSPHORIBOSYLAMINOIMIDAZOLE CARBOXYLASE-RELATED"/>
    <property type="match status" value="1"/>
</dbReference>
<dbReference type="PANTHER" id="PTHR43064:SF1">
    <property type="entry name" value="SLL1489 PROTEIN"/>
    <property type="match status" value="1"/>
</dbReference>
<dbReference type="GO" id="GO:0016787">
    <property type="term" value="F:hydrolase activity"/>
    <property type="evidence" value="ECO:0007669"/>
    <property type="project" value="InterPro"/>
</dbReference>
<dbReference type="AlphaFoldDB" id="A0A382TFC0"/>
<dbReference type="Pfam" id="PF00731">
    <property type="entry name" value="AIRC"/>
    <property type="match status" value="1"/>
</dbReference>
<name>A0A382TFC0_9ZZZZ</name>
<gene>
    <name evidence="3" type="ORF">METZ01_LOCUS372942</name>
</gene>
<dbReference type="Gene3D" id="3.40.50.1970">
    <property type="match status" value="1"/>
</dbReference>
<evidence type="ECO:0000259" key="2">
    <source>
        <dbReference type="SMART" id="SM01001"/>
    </source>
</evidence>
<feature type="region of interest" description="Disordered" evidence="1">
    <location>
        <begin position="246"/>
        <end position="274"/>
    </location>
</feature>
<protein>
    <recommendedName>
        <fullName evidence="2">PurE domain-containing protein</fullName>
    </recommendedName>
</protein>
<feature type="compositionally biased region" description="Polar residues" evidence="1">
    <location>
        <begin position="265"/>
        <end position="274"/>
    </location>
</feature>
<dbReference type="GO" id="GO:0006189">
    <property type="term" value="P:'de novo' IMP biosynthetic process"/>
    <property type="evidence" value="ECO:0007669"/>
    <property type="project" value="InterPro"/>
</dbReference>
<dbReference type="NCBIfam" id="NF033503">
    <property type="entry name" value="LarB"/>
    <property type="match status" value="1"/>
</dbReference>
<dbReference type="EMBL" id="UINC01135750">
    <property type="protein sequence ID" value="SVD20088.1"/>
    <property type="molecule type" value="Genomic_DNA"/>
</dbReference>
<dbReference type="InterPro" id="IPR039476">
    <property type="entry name" value="P2CMN_synthase_LarB"/>
</dbReference>
<evidence type="ECO:0000313" key="3">
    <source>
        <dbReference type="EMBL" id="SVD20088.1"/>
    </source>
</evidence>
<feature type="domain" description="PurE" evidence="2">
    <location>
        <begin position="114"/>
        <end position="273"/>
    </location>
</feature>
<dbReference type="SUPFAM" id="SSF52255">
    <property type="entry name" value="N5-CAIR mutase (phosphoribosylaminoimidazole carboxylase, PurE)"/>
    <property type="match status" value="1"/>
</dbReference>
<proteinExistence type="predicted"/>
<organism evidence="3">
    <name type="scientific">marine metagenome</name>
    <dbReference type="NCBI Taxonomy" id="408172"/>
    <lineage>
        <taxon>unclassified sequences</taxon>
        <taxon>metagenomes</taxon>
        <taxon>ecological metagenomes</taxon>
    </lineage>
</organism>
<evidence type="ECO:0000256" key="1">
    <source>
        <dbReference type="SAM" id="MobiDB-lite"/>
    </source>
</evidence>
<dbReference type="InterPro" id="IPR000031">
    <property type="entry name" value="PurE_dom"/>
</dbReference>
<sequence>MREVLLRYSNDGLSLDDAVGLLRDLRYQDLGFAKVDHHRAIRTGFPEVVFGEGKTPDQAASIAGTILQQSDVLLVTRASQEMYSAILAVAPDASYNDLARTVIVERRNNLVTIPGVLVLCAGTADLPVATEAALTAELMGCGVERVFDVGVAGIHRLLDQMETLQRARVIIAVAGMEGALPSVVGGLVQAPIVAVPTSIGYGASFQGLAALLAMLNSCAPGVAVVNIDNGFGAGFLAAKIIKGAHPEAVPSPSPQSENGRKMETRSNQQASSPN</sequence>